<name>A0A0L8BCZ9_ENSAD</name>
<reference evidence="2" key="1">
    <citation type="submission" date="2015-07" db="EMBL/GenBank/DDBJ databases">
        <title>Whole genome sequence of an Ensifer adhaerens strain isolated from a cave pool in the Wind Cave National Park.</title>
        <authorList>
            <person name="Eng W.W.H."/>
            <person name="Gan H.M."/>
            <person name="Barton H.A."/>
            <person name="Savka M.A."/>
        </authorList>
    </citation>
    <scope>NUCLEOTIDE SEQUENCE [LARGE SCALE GENOMIC DNA]</scope>
    <source>
        <strain evidence="2">SD006</strain>
    </source>
</reference>
<gene>
    <name evidence="1" type="ORF">AC244_33535</name>
</gene>
<evidence type="ECO:0000313" key="2">
    <source>
        <dbReference type="Proteomes" id="UP000037425"/>
    </source>
</evidence>
<organism evidence="1 2">
    <name type="scientific">Ensifer adhaerens</name>
    <name type="common">Sinorhizobium morelense</name>
    <dbReference type="NCBI Taxonomy" id="106592"/>
    <lineage>
        <taxon>Bacteria</taxon>
        <taxon>Pseudomonadati</taxon>
        <taxon>Pseudomonadota</taxon>
        <taxon>Alphaproteobacteria</taxon>
        <taxon>Hyphomicrobiales</taxon>
        <taxon>Rhizobiaceae</taxon>
        <taxon>Sinorhizobium/Ensifer group</taxon>
        <taxon>Ensifer</taxon>
    </lineage>
</organism>
<dbReference type="AlphaFoldDB" id="A0A0L8BCZ9"/>
<sequence>MHRAPRKNAKTDAWARTARLTFPALSGATANLCASSPTRGAVGGFVKGGRFVEEEASNPADHEATPVAFPTDFQTTLIAPCNRKEAGLQPDGEP</sequence>
<protein>
    <submittedName>
        <fullName evidence="1">Uncharacterized protein</fullName>
    </submittedName>
</protein>
<accession>A0A0L8BCZ9</accession>
<dbReference type="EMBL" id="LGAP01000049">
    <property type="protein sequence ID" value="KOF12586.1"/>
    <property type="molecule type" value="Genomic_DNA"/>
</dbReference>
<comment type="caution">
    <text evidence="1">The sequence shown here is derived from an EMBL/GenBank/DDBJ whole genome shotgun (WGS) entry which is preliminary data.</text>
</comment>
<evidence type="ECO:0000313" key="1">
    <source>
        <dbReference type="EMBL" id="KOF12586.1"/>
    </source>
</evidence>
<proteinExistence type="predicted"/>
<dbReference type="Proteomes" id="UP000037425">
    <property type="component" value="Unassembled WGS sequence"/>
</dbReference>